<evidence type="ECO:0000313" key="2">
    <source>
        <dbReference type="Proteomes" id="UP000239001"/>
    </source>
</evidence>
<sequence>MADPNPTNQQNLDAVIKDIEKLILNLQQASESVIPRVHDFVEKGTERVGQIVTPVVSHPWVKYATKVPVIKWLMAILGQVDIQKVKQDVQKLQQEYPLEKPDQLAQRIIKTTVLQASGVGLITNFIPPLALALLPLDLAAVTVLQAEMIYRIAAVYGFSIEDPTRRGEILAIWWLSTNSSGFVKAGFSIFEIIPVVGTFVGVASNAALLTLVGNVAGKYYEEKLKHLKNDISIS</sequence>
<keyword evidence="2" id="KW-1185">Reference proteome</keyword>
<protein>
    <recommendedName>
        <fullName evidence="3">DUF697 domain-containing protein</fullName>
    </recommendedName>
</protein>
<dbReference type="InterPro" id="IPR024787">
    <property type="entry name" value="EcsC"/>
</dbReference>
<evidence type="ECO:0008006" key="3">
    <source>
        <dbReference type="Google" id="ProtNLM"/>
    </source>
</evidence>
<comment type="caution">
    <text evidence="1">The sequence shown here is derived from an EMBL/GenBank/DDBJ whole genome shotgun (WGS) entry which is preliminary data.</text>
</comment>
<dbReference type="EMBL" id="PXOH01000006">
    <property type="protein sequence ID" value="PSF37923.1"/>
    <property type="molecule type" value="Genomic_DNA"/>
</dbReference>
<gene>
    <name evidence="1" type="ORF">C7H19_08075</name>
</gene>
<reference evidence="1 2" key="1">
    <citation type="submission" date="2018-03" db="EMBL/GenBank/DDBJ databases">
        <title>The ancient ancestry and fast evolution of plastids.</title>
        <authorList>
            <person name="Moore K.R."/>
            <person name="Magnabosco C."/>
            <person name="Momper L."/>
            <person name="Gold D.A."/>
            <person name="Bosak T."/>
            <person name="Fournier G.P."/>
        </authorList>
    </citation>
    <scope>NUCLEOTIDE SEQUENCE [LARGE SCALE GENOMIC DNA]</scope>
    <source>
        <strain evidence="1 2">CCALA 016</strain>
    </source>
</reference>
<organism evidence="1 2">
    <name type="scientific">Aphanothece hegewaldii CCALA 016</name>
    <dbReference type="NCBI Taxonomy" id="2107694"/>
    <lineage>
        <taxon>Bacteria</taxon>
        <taxon>Bacillati</taxon>
        <taxon>Cyanobacteriota</taxon>
        <taxon>Cyanophyceae</taxon>
        <taxon>Oscillatoriophycideae</taxon>
        <taxon>Chroococcales</taxon>
        <taxon>Aphanothecaceae</taxon>
        <taxon>Aphanothece</taxon>
    </lineage>
</organism>
<name>A0A2T1LZU8_9CHRO</name>
<dbReference type="AlphaFoldDB" id="A0A2T1LZU8"/>
<accession>A0A2T1LZU8</accession>
<reference evidence="1 2" key="2">
    <citation type="submission" date="2018-03" db="EMBL/GenBank/DDBJ databases">
        <authorList>
            <person name="Keele B.F."/>
        </authorList>
    </citation>
    <scope>NUCLEOTIDE SEQUENCE [LARGE SCALE GENOMIC DNA]</scope>
    <source>
        <strain evidence="1 2">CCALA 016</strain>
    </source>
</reference>
<evidence type="ECO:0000313" key="1">
    <source>
        <dbReference type="EMBL" id="PSF37923.1"/>
    </source>
</evidence>
<proteinExistence type="predicted"/>
<dbReference type="Pfam" id="PF12787">
    <property type="entry name" value="EcsC"/>
    <property type="match status" value="1"/>
</dbReference>
<dbReference type="RefSeq" id="WP_106456364.1">
    <property type="nucleotide sequence ID" value="NZ_PXOH01000006.1"/>
</dbReference>
<dbReference type="Proteomes" id="UP000239001">
    <property type="component" value="Unassembled WGS sequence"/>
</dbReference>
<dbReference type="OrthoDB" id="424306at2"/>